<keyword evidence="2" id="KW-0902">Two-component regulatory system</keyword>
<reference evidence="10 11" key="1">
    <citation type="submission" date="2016-10" db="EMBL/GenBank/DDBJ databases">
        <authorList>
            <person name="de Groot N.N."/>
        </authorList>
    </citation>
    <scope>NUCLEOTIDE SEQUENCE [LARGE SCALE GENOMIC DNA]</scope>
    <source>
        <strain evidence="10 11">CGMCC 1.11156</strain>
    </source>
</reference>
<dbReference type="Proteomes" id="UP000198649">
    <property type="component" value="Unassembled WGS sequence"/>
</dbReference>
<evidence type="ECO:0000259" key="9">
    <source>
        <dbReference type="PROSITE" id="PS51755"/>
    </source>
</evidence>
<evidence type="ECO:0000256" key="1">
    <source>
        <dbReference type="ARBA" id="ARBA00022553"/>
    </source>
</evidence>
<name>A0A1I3EQ41_9ACTN</name>
<dbReference type="InterPro" id="IPR001867">
    <property type="entry name" value="OmpR/PhoB-type_DNA-bd"/>
</dbReference>
<feature type="modified residue" description="4-aspartylphosphate" evidence="6">
    <location>
        <position position="59"/>
    </location>
</feature>
<dbReference type="CDD" id="cd17574">
    <property type="entry name" value="REC_OmpR"/>
    <property type="match status" value="1"/>
</dbReference>
<dbReference type="GO" id="GO:0005829">
    <property type="term" value="C:cytosol"/>
    <property type="evidence" value="ECO:0007669"/>
    <property type="project" value="TreeGrafter"/>
</dbReference>
<dbReference type="SUPFAM" id="SSF46894">
    <property type="entry name" value="C-terminal effector domain of the bipartite response regulators"/>
    <property type="match status" value="1"/>
</dbReference>
<evidence type="ECO:0000313" key="10">
    <source>
        <dbReference type="EMBL" id="SFI01097.1"/>
    </source>
</evidence>
<evidence type="ECO:0000256" key="6">
    <source>
        <dbReference type="PROSITE-ProRule" id="PRU00169"/>
    </source>
</evidence>
<dbReference type="EMBL" id="FOQG01000004">
    <property type="protein sequence ID" value="SFI01097.1"/>
    <property type="molecule type" value="Genomic_DNA"/>
</dbReference>
<evidence type="ECO:0000313" key="11">
    <source>
        <dbReference type="Proteomes" id="UP000198649"/>
    </source>
</evidence>
<keyword evidence="3" id="KW-0805">Transcription regulation</keyword>
<dbReference type="Gene3D" id="3.40.50.2300">
    <property type="match status" value="1"/>
</dbReference>
<feature type="domain" description="OmpR/PhoB-type" evidence="9">
    <location>
        <begin position="132"/>
        <end position="229"/>
    </location>
</feature>
<dbReference type="GO" id="GO:0006355">
    <property type="term" value="P:regulation of DNA-templated transcription"/>
    <property type="evidence" value="ECO:0007669"/>
    <property type="project" value="InterPro"/>
</dbReference>
<gene>
    <name evidence="10" type="ORF">SAMN05216561_1046</name>
</gene>
<dbReference type="InterPro" id="IPR039420">
    <property type="entry name" value="WalR-like"/>
</dbReference>
<evidence type="ECO:0000256" key="4">
    <source>
        <dbReference type="ARBA" id="ARBA00023125"/>
    </source>
</evidence>
<evidence type="ECO:0000256" key="2">
    <source>
        <dbReference type="ARBA" id="ARBA00023012"/>
    </source>
</evidence>
<feature type="DNA-binding region" description="OmpR/PhoB-type" evidence="7">
    <location>
        <begin position="132"/>
        <end position="229"/>
    </location>
</feature>
<dbReference type="PANTHER" id="PTHR48111:SF28">
    <property type="entry name" value="TRANSCRIPTIONAL REGULATORY PROTEIN TCRX-RELATED"/>
    <property type="match status" value="1"/>
</dbReference>
<keyword evidence="1 6" id="KW-0597">Phosphoprotein</keyword>
<dbReference type="SMART" id="SM00862">
    <property type="entry name" value="Trans_reg_C"/>
    <property type="match status" value="1"/>
</dbReference>
<dbReference type="Gene3D" id="1.10.10.10">
    <property type="entry name" value="Winged helix-like DNA-binding domain superfamily/Winged helix DNA-binding domain"/>
    <property type="match status" value="1"/>
</dbReference>
<dbReference type="Pfam" id="PF00486">
    <property type="entry name" value="Trans_reg_C"/>
    <property type="match status" value="1"/>
</dbReference>
<accession>A0A1I3EQ41</accession>
<evidence type="ECO:0000256" key="5">
    <source>
        <dbReference type="ARBA" id="ARBA00023163"/>
    </source>
</evidence>
<dbReference type="AlphaFoldDB" id="A0A1I3EQ41"/>
<dbReference type="GO" id="GO:0032993">
    <property type="term" value="C:protein-DNA complex"/>
    <property type="evidence" value="ECO:0007669"/>
    <property type="project" value="TreeGrafter"/>
</dbReference>
<evidence type="ECO:0000256" key="3">
    <source>
        <dbReference type="ARBA" id="ARBA00023015"/>
    </source>
</evidence>
<dbReference type="SMART" id="SM00448">
    <property type="entry name" value="REC"/>
    <property type="match status" value="1"/>
</dbReference>
<dbReference type="FunFam" id="3.40.50.2300:FF:000001">
    <property type="entry name" value="DNA-binding response regulator PhoB"/>
    <property type="match status" value="1"/>
</dbReference>
<feature type="domain" description="Response regulatory" evidence="8">
    <location>
        <begin position="10"/>
        <end position="124"/>
    </location>
</feature>
<protein>
    <submittedName>
        <fullName evidence="10">DNA-binding response regulator, OmpR family, contains REC and winged-helix (WHTH) domain</fullName>
    </submittedName>
</protein>
<sequence length="232" mass="25774">MPRTYADCMHVVVVDDEHRMVELIASYLADQRVTTVGCFDGPSGLAAARALDVDAVVLDLMLPGLSGIEVCKQLRREGNDIPILMLTARGAVPERVAGLEAGADDYLVKPFALEELHARLRAIRRRLDPDADHRLVVGDITLDPLEQRAYVAGTEVTLSRREFALLTSLMESRGHVVSRARLYDDVWVGEVDIRSNALDVHMSRLRNRLGSSDLVTIRTLRGVGYRMEKTRG</sequence>
<dbReference type="InterPro" id="IPR001789">
    <property type="entry name" value="Sig_transdc_resp-reg_receiver"/>
</dbReference>
<dbReference type="InterPro" id="IPR016032">
    <property type="entry name" value="Sig_transdc_resp-reg_C-effctor"/>
</dbReference>
<dbReference type="SUPFAM" id="SSF52172">
    <property type="entry name" value="CheY-like"/>
    <property type="match status" value="1"/>
</dbReference>
<keyword evidence="4 7" id="KW-0238">DNA-binding</keyword>
<dbReference type="CDD" id="cd00383">
    <property type="entry name" value="trans_reg_C"/>
    <property type="match status" value="1"/>
</dbReference>
<evidence type="ECO:0000259" key="8">
    <source>
        <dbReference type="PROSITE" id="PS50110"/>
    </source>
</evidence>
<organism evidence="10 11">
    <name type="scientific">Nocardioides psychrotolerans</name>
    <dbReference type="NCBI Taxonomy" id="1005945"/>
    <lineage>
        <taxon>Bacteria</taxon>
        <taxon>Bacillati</taxon>
        <taxon>Actinomycetota</taxon>
        <taxon>Actinomycetes</taxon>
        <taxon>Propionibacteriales</taxon>
        <taxon>Nocardioidaceae</taxon>
        <taxon>Nocardioides</taxon>
    </lineage>
</organism>
<dbReference type="PROSITE" id="PS50110">
    <property type="entry name" value="RESPONSE_REGULATORY"/>
    <property type="match status" value="1"/>
</dbReference>
<dbReference type="InterPro" id="IPR036388">
    <property type="entry name" value="WH-like_DNA-bd_sf"/>
</dbReference>
<dbReference type="PANTHER" id="PTHR48111">
    <property type="entry name" value="REGULATOR OF RPOS"/>
    <property type="match status" value="1"/>
</dbReference>
<keyword evidence="5" id="KW-0804">Transcription</keyword>
<dbReference type="Pfam" id="PF00072">
    <property type="entry name" value="Response_reg"/>
    <property type="match status" value="1"/>
</dbReference>
<keyword evidence="11" id="KW-1185">Reference proteome</keyword>
<dbReference type="GO" id="GO:0000976">
    <property type="term" value="F:transcription cis-regulatory region binding"/>
    <property type="evidence" value="ECO:0007669"/>
    <property type="project" value="TreeGrafter"/>
</dbReference>
<dbReference type="InterPro" id="IPR011006">
    <property type="entry name" value="CheY-like_superfamily"/>
</dbReference>
<dbReference type="Gene3D" id="6.10.250.690">
    <property type="match status" value="1"/>
</dbReference>
<dbReference type="STRING" id="1005945.SAMN05216561_1046"/>
<evidence type="ECO:0000256" key="7">
    <source>
        <dbReference type="PROSITE-ProRule" id="PRU01091"/>
    </source>
</evidence>
<dbReference type="PROSITE" id="PS51755">
    <property type="entry name" value="OMPR_PHOB"/>
    <property type="match status" value="1"/>
</dbReference>
<dbReference type="GO" id="GO:0000156">
    <property type="term" value="F:phosphorelay response regulator activity"/>
    <property type="evidence" value="ECO:0007669"/>
    <property type="project" value="TreeGrafter"/>
</dbReference>
<proteinExistence type="predicted"/>